<accession>T0QLW3</accession>
<reference evidence="1 2" key="1">
    <citation type="submission" date="2012-04" db="EMBL/GenBank/DDBJ databases">
        <title>The Genome Sequence of Saprolegnia declina VS20.</title>
        <authorList>
            <consortium name="The Broad Institute Genome Sequencing Platform"/>
            <person name="Russ C."/>
            <person name="Nusbaum C."/>
            <person name="Tyler B."/>
            <person name="van West P."/>
            <person name="Dieguez-Uribeondo J."/>
            <person name="de Bruijn I."/>
            <person name="Tripathy S."/>
            <person name="Jiang R."/>
            <person name="Young S.K."/>
            <person name="Zeng Q."/>
            <person name="Gargeya S."/>
            <person name="Fitzgerald M."/>
            <person name="Haas B."/>
            <person name="Abouelleil A."/>
            <person name="Alvarado L."/>
            <person name="Arachchi H.M."/>
            <person name="Berlin A."/>
            <person name="Chapman S.B."/>
            <person name="Goldberg J."/>
            <person name="Griggs A."/>
            <person name="Gujja S."/>
            <person name="Hansen M."/>
            <person name="Howarth C."/>
            <person name="Imamovic A."/>
            <person name="Larimer J."/>
            <person name="McCowen C."/>
            <person name="Montmayeur A."/>
            <person name="Murphy C."/>
            <person name="Neiman D."/>
            <person name="Pearson M."/>
            <person name="Priest M."/>
            <person name="Roberts A."/>
            <person name="Saif S."/>
            <person name="Shea T."/>
            <person name="Sisk P."/>
            <person name="Sykes S."/>
            <person name="Wortman J."/>
            <person name="Nusbaum C."/>
            <person name="Birren B."/>
        </authorList>
    </citation>
    <scope>NUCLEOTIDE SEQUENCE [LARGE SCALE GENOMIC DNA]</scope>
    <source>
        <strain evidence="1 2">VS20</strain>
    </source>
</reference>
<proteinExistence type="predicted"/>
<name>T0QLW3_SAPDV</name>
<organism evidence="1 2">
    <name type="scientific">Saprolegnia diclina (strain VS20)</name>
    <dbReference type="NCBI Taxonomy" id="1156394"/>
    <lineage>
        <taxon>Eukaryota</taxon>
        <taxon>Sar</taxon>
        <taxon>Stramenopiles</taxon>
        <taxon>Oomycota</taxon>
        <taxon>Saprolegniomycetes</taxon>
        <taxon>Saprolegniales</taxon>
        <taxon>Saprolegniaceae</taxon>
        <taxon>Saprolegnia</taxon>
    </lineage>
</organism>
<sequence length="106" mass="10803">MVDIAVSGTTVYGIDATGTLSKGSLTSITQNTASWVAMANAPALSDVSAGGGRVCGVKKADKKIVCSTDGATWTQLPGANWVHVAAFGNKVYATDSNNALKSYTFA</sequence>
<dbReference type="VEuPathDB" id="FungiDB:SDRG_03991"/>
<evidence type="ECO:0000313" key="1">
    <source>
        <dbReference type="EMBL" id="EQC39039.1"/>
    </source>
</evidence>
<evidence type="ECO:0008006" key="3">
    <source>
        <dbReference type="Google" id="ProtNLM"/>
    </source>
</evidence>
<dbReference type="RefSeq" id="XP_008607863.1">
    <property type="nucleotide sequence ID" value="XM_008609641.1"/>
</dbReference>
<dbReference type="OrthoDB" id="10469645at2759"/>
<gene>
    <name evidence="1" type="ORF">SDRG_03991</name>
</gene>
<dbReference type="AlphaFoldDB" id="T0QLW3"/>
<dbReference type="EMBL" id="JH767140">
    <property type="protein sequence ID" value="EQC39039.1"/>
    <property type="molecule type" value="Genomic_DNA"/>
</dbReference>
<dbReference type="GeneID" id="19944718"/>
<protein>
    <recommendedName>
        <fullName evidence="3">Photosynthesis system II assembly factor Ycf48/Hcf136-like domain-containing protein</fullName>
    </recommendedName>
</protein>
<dbReference type="Proteomes" id="UP000030762">
    <property type="component" value="Unassembled WGS sequence"/>
</dbReference>
<evidence type="ECO:0000313" key="2">
    <source>
        <dbReference type="Proteomes" id="UP000030762"/>
    </source>
</evidence>
<keyword evidence="2" id="KW-1185">Reference proteome</keyword>
<dbReference type="InParanoid" id="T0QLW3"/>